<protein>
    <submittedName>
        <fullName evidence="3">Zinc ribbon domain-containing protein</fullName>
    </submittedName>
</protein>
<comment type="caution">
    <text evidence="3">The sequence shown here is derived from an EMBL/GenBank/DDBJ whole genome shotgun (WGS) entry which is preliminary data.</text>
</comment>
<dbReference type="PANTHER" id="PTHR37826">
    <property type="entry name" value="FLOTILLIN BAND_7_5 DOMAIN PROTEIN"/>
    <property type="match status" value="1"/>
</dbReference>
<evidence type="ECO:0000313" key="4">
    <source>
        <dbReference type="Proteomes" id="UP000308917"/>
    </source>
</evidence>
<organism evidence="3 4">
    <name type="scientific">Lampropedia puyangensis</name>
    <dbReference type="NCBI Taxonomy" id="1330072"/>
    <lineage>
        <taxon>Bacteria</taxon>
        <taxon>Pseudomonadati</taxon>
        <taxon>Pseudomonadota</taxon>
        <taxon>Betaproteobacteria</taxon>
        <taxon>Burkholderiales</taxon>
        <taxon>Comamonadaceae</taxon>
        <taxon>Lampropedia</taxon>
    </lineage>
</organism>
<proteinExistence type="predicted"/>
<dbReference type="AlphaFoldDB" id="A0A4V4GR10"/>
<dbReference type="OrthoDB" id="3182597at2"/>
<keyword evidence="2" id="KW-0812">Transmembrane</keyword>
<keyword evidence="2" id="KW-0472">Membrane</keyword>
<gene>
    <name evidence="3" type="ORF">E9531_10970</name>
</gene>
<feature type="compositionally biased region" description="Low complexity" evidence="1">
    <location>
        <begin position="7"/>
        <end position="19"/>
    </location>
</feature>
<feature type="transmembrane region" description="Helical" evidence="2">
    <location>
        <begin position="361"/>
        <end position="381"/>
    </location>
</feature>
<reference evidence="3 4" key="1">
    <citation type="journal article" date="2015" name="Antonie Van Leeuwenhoek">
        <title>Lampropedia puyangensis sp. nov., isolated from symptomatic bark of Populus ? euramericana canker and emended description of Lampropedia hyalina (Ehrenberg 1832) Lee et al. 2004.</title>
        <authorList>
            <person name="Li Y."/>
            <person name="Wang T."/>
            <person name="Piao C.G."/>
            <person name="Wang L.F."/>
            <person name="Tian G.Z."/>
            <person name="Zhu T.H."/>
            <person name="Guo M.W."/>
        </authorList>
    </citation>
    <scope>NUCLEOTIDE SEQUENCE [LARGE SCALE GENOMIC DNA]</scope>
    <source>
        <strain evidence="3 4">2-bin</strain>
    </source>
</reference>
<evidence type="ECO:0000256" key="1">
    <source>
        <dbReference type="SAM" id="MobiDB-lite"/>
    </source>
</evidence>
<sequence>MASPSKPAAQPRQTRQTQAVSKHPCPECGANLEWSPAKQALVCPYCGTTAAWSPSDLSAGDGSEVAAVAEQDLEAALRDPRNQRGWTDQRREVKCQNCHAISVFTDGRVAQRCDFCGSPAIVPHEEFEDAITPQSILPFKISDTQLRDRVRKWYGSRWFAPNKLKSAALTDTLKGVYLPYWTFDAHAKARWRADAGHYYYTTQTYRDANGNTQTRQVQQVRWVPAAGEVAHFFDDELVPGTVGVHPALMRKIEPFPTVTNLVPYSPEYVRGWTVERYQVDLRKAAGVGQQQMQEKLRALCVARIPGDTYRNLMVDAQYTGRTFKHVLVPVWLISYTYGRKNYQVVANGYTGQMAGEQPYSWVKITLAVMAVLVLLGLLLAYSGR</sequence>
<dbReference type="Proteomes" id="UP000308917">
    <property type="component" value="Unassembled WGS sequence"/>
</dbReference>
<evidence type="ECO:0000313" key="3">
    <source>
        <dbReference type="EMBL" id="THU00316.1"/>
    </source>
</evidence>
<feature type="region of interest" description="Disordered" evidence="1">
    <location>
        <begin position="1"/>
        <end position="22"/>
    </location>
</feature>
<evidence type="ECO:0000256" key="2">
    <source>
        <dbReference type="SAM" id="Phobius"/>
    </source>
</evidence>
<keyword evidence="4" id="KW-1185">Reference proteome</keyword>
<keyword evidence="2" id="KW-1133">Transmembrane helix</keyword>
<name>A0A4V4GR10_9BURK</name>
<dbReference type="Gene3D" id="2.20.28.30">
    <property type="entry name" value="RNA polymerase ii, chain L"/>
    <property type="match status" value="1"/>
</dbReference>
<accession>A0A4V4GR10</accession>
<dbReference type="EMBL" id="STFG01000011">
    <property type="protein sequence ID" value="THU00316.1"/>
    <property type="molecule type" value="Genomic_DNA"/>
</dbReference>
<dbReference type="PANTHER" id="PTHR37826:SF3">
    <property type="entry name" value="J DOMAIN-CONTAINING PROTEIN"/>
    <property type="match status" value="1"/>
</dbReference>